<feature type="domain" description="Glutamine amidotransferase type-2" evidence="13">
    <location>
        <begin position="2"/>
        <end position="185"/>
    </location>
</feature>
<feature type="binding site" evidence="11">
    <location>
        <position position="227"/>
    </location>
    <ligand>
        <name>ATP</name>
        <dbReference type="ChEBI" id="CHEBI:30616"/>
    </ligand>
</feature>
<evidence type="ECO:0000313" key="14">
    <source>
        <dbReference type="EMBL" id="QFG73741.1"/>
    </source>
</evidence>
<dbReference type="InterPro" id="IPR017932">
    <property type="entry name" value="GATase_2_dom"/>
</dbReference>
<comment type="catalytic activity">
    <reaction evidence="9">
        <text>L-aspartate + L-glutamine + ATP + H2O = L-asparagine + L-glutamate + AMP + diphosphate + H(+)</text>
        <dbReference type="Rhea" id="RHEA:12228"/>
        <dbReference type="ChEBI" id="CHEBI:15377"/>
        <dbReference type="ChEBI" id="CHEBI:15378"/>
        <dbReference type="ChEBI" id="CHEBI:29985"/>
        <dbReference type="ChEBI" id="CHEBI:29991"/>
        <dbReference type="ChEBI" id="CHEBI:30616"/>
        <dbReference type="ChEBI" id="CHEBI:33019"/>
        <dbReference type="ChEBI" id="CHEBI:58048"/>
        <dbReference type="ChEBI" id="CHEBI:58359"/>
        <dbReference type="ChEBI" id="CHEBI:456215"/>
        <dbReference type="EC" id="6.3.5.4"/>
    </reaction>
</comment>
<dbReference type="InterPro" id="IPR014729">
    <property type="entry name" value="Rossmann-like_a/b/a_fold"/>
</dbReference>
<evidence type="ECO:0000256" key="7">
    <source>
        <dbReference type="ARBA" id="ARBA00022888"/>
    </source>
</evidence>
<evidence type="ECO:0000256" key="10">
    <source>
        <dbReference type="PIRSR" id="PIRSR001589-1"/>
    </source>
</evidence>
<feature type="binding site" evidence="11">
    <location>
        <position position="95"/>
    </location>
    <ligand>
        <name>L-glutamine</name>
        <dbReference type="ChEBI" id="CHEBI:58359"/>
    </ligand>
</feature>
<dbReference type="CDD" id="cd01991">
    <property type="entry name" value="Asn_synthase_B_C"/>
    <property type="match status" value="1"/>
</dbReference>
<protein>
    <recommendedName>
        <fullName evidence="2">asparagine synthase (glutamine-hydrolyzing)</fullName>
        <ecNumber evidence="2">6.3.5.4</ecNumber>
    </recommendedName>
    <alternativeName>
        <fullName evidence="8">Glutamine-dependent asparagine synthetase</fullName>
    </alternativeName>
</protein>
<proteinExistence type="predicted"/>
<dbReference type="PANTHER" id="PTHR11772:SF23">
    <property type="entry name" value="ASPARAGINE SYNTHETASE [GLUTAMINE-HYDROLYZING]"/>
    <property type="match status" value="1"/>
</dbReference>
<evidence type="ECO:0000256" key="2">
    <source>
        <dbReference type="ARBA" id="ARBA00012737"/>
    </source>
</evidence>
<feature type="site" description="Important for beta-aspartyl-AMP intermediate formation" evidence="12">
    <location>
        <position position="331"/>
    </location>
</feature>
<name>A0A5J6VJZ1_9VIRU</name>
<dbReference type="GO" id="GO:0006529">
    <property type="term" value="P:asparagine biosynthetic process"/>
    <property type="evidence" value="ECO:0007669"/>
    <property type="project" value="UniProtKB-KW"/>
</dbReference>
<keyword evidence="5 11" id="KW-0547">Nucleotide-binding</keyword>
<dbReference type="Pfam" id="PF13537">
    <property type="entry name" value="GATase_7"/>
    <property type="match status" value="1"/>
</dbReference>
<feature type="active site" description="For GATase activity" evidence="10">
    <location>
        <position position="2"/>
    </location>
</feature>
<evidence type="ECO:0000259" key="13">
    <source>
        <dbReference type="PROSITE" id="PS51278"/>
    </source>
</evidence>
<organism evidence="14">
    <name type="scientific">Megaviridae environmental sample</name>
    <dbReference type="NCBI Taxonomy" id="1737588"/>
    <lineage>
        <taxon>Viruses</taxon>
        <taxon>Varidnaviria</taxon>
        <taxon>Bamfordvirae</taxon>
        <taxon>Nucleocytoviricota</taxon>
        <taxon>Megaviricetes</taxon>
        <taxon>Imitervirales</taxon>
        <taxon>Mimiviridae</taxon>
        <taxon>environmental samples</taxon>
    </lineage>
</organism>
<dbReference type="GO" id="GO:0005524">
    <property type="term" value="F:ATP binding"/>
    <property type="evidence" value="ECO:0007669"/>
    <property type="project" value="UniProtKB-KW"/>
</dbReference>
<keyword evidence="10" id="KW-0315">Glutamine amidotransferase</keyword>
<dbReference type="PIRSF" id="PIRSF001589">
    <property type="entry name" value="Asn_synthetase_glu-h"/>
    <property type="match status" value="1"/>
</dbReference>
<evidence type="ECO:0000256" key="3">
    <source>
        <dbReference type="ARBA" id="ARBA00022598"/>
    </source>
</evidence>
<evidence type="ECO:0000256" key="8">
    <source>
        <dbReference type="ARBA" id="ARBA00030234"/>
    </source>
</evidence>
<keyword evidence="4 10" id="KW-0028">Amino-acid biosynthesis</keyword>
<keyword evidence="3" id="KW-0436">Ligase</keyword>
<evidence type="ECO:0000256" key="9">
    <source>
        <dbReference type="ARBA" id="ARBA00048741"/>
    </source>
</evidence>
<dbReference type="SUPFAM" id="SSF56235">
    <property type="entry name" value="N-terminal nucleophile aminohydrolases (Ntn hydrolases)"/>
    <property type="match status" value="1"/>
</dbReference>
<evidence type="ECO:0000256" key="4">
    <source>
        <dbReference type="ARBA" id="ARBA00022605"/>
    </source>
</evidence>
<dbReference type="InterPro" id="IPR006426">
    <property type="entry name" value="Asn_synth_AEB"/>
</dbReference>
<dbReference type="EC" id="6.3.5.4" evidence="2"/>
<dbReference type="InterPro" id="IPR001962">
    <property type="entry name" value="Asn_synthase"/>
</dbReference>
<keyword evidence="7 10" id="KW-0061">Asparagine biosynthesis</keyword>
<comment type="pathway">
    <text evidence="1">Amino-acid biosynthesis; L-asparagine biosynthesis; L-asparagine from L-aspartate (L-Gln route): step 1/1.</text>
</comment>
<accession>A0A5J6VJZ1</accession>
<dbReference type="PROSITE" id="PS51278">
    <property type="entry name" value="GATASE_TYPE_2"/>
    <property type="match status" value="1"/>
</dbReference>
<dbReference type="InterPro" id="IPR029055">
    <property type="entry name" value="Ntn_hydrolases_N"/>
</dbReference>
<dbReference type="PANTHER" id="PTHR11772">
    <property type="entry name" value="ASPARAGINE SYNTHETASE"/>
    <property type="match status" value="1"/>
</dbReference>
<evidence type="ECO:0000256" key="5">
    <source>
        <dbReference type="ARBA" id="ARBA00022741"/>
    </source>
</evidence>
<reference evidence="14" key="1">
    <citation type="journal article" date="2019" name="Philos. Trans. R. Soc. Lond., B, Biol. Sci.">
        <title>Targeted metagenomic recovery of four divergent viruses reveals shared and distinctive characteristics of giant viruses of marine eukaryotes.</title>
        <authorList>
            <person name="Needham D.M."/>
            <person name="Poirier C."/>
            <person name="Hehenberger E."/>
            <person name="Jimenez V."/>
            <person name="Swalwell J.E."/>
            <person name="Santoro A.E."/>
            <person name="Worden A.Z."/>
        </authorList>
    </citation>
    <scope>NUCLEOTIDE SEQUENCE</scope>
    <source>
        <strain evidence="14">OPacV-662</strain>
    </source>
</reference>
<evidence type="ECO:0000256" key="1">
    <source>
        <dbReference type="ARBA" id="ARBA00005187"/>
    </source>
</evidence>
<evidence type="ECO:0000256" key="6">
    <source>
        <dbReference type="ARBA" id="ARBA00022840"/>
    </source>
</evidence>
<sequence length="522" mass="59572">MCGIFGLFQVDIDKQRTRDAFEKTSRRGPDAQSIKCISDDIVFGFHRLAIVNLDEMGVQPFNYMNTTMVCNGEIYNCMDLQKYTPNIENWYAKSDCAVIQVLYDNLSMSQVCSSLDGVFAFLLLDKSESQPTMYAARDPFGVRPLYWTRDGRFFASEVKSLISLVDDASHIAQFPPGCWWSSKHGLQRYYEYIYPYIEYNTPVNAIRIALTSAVRKRMMSDRKIGCLLSGGLDSSLIAALVQKSSSHQIETFAIGMENSTDLVAAQKVADFINSKHHSVVVSEDDYFNAIPEVIRAIESYDITTVRASVGNYLVGKYIKENSTCTVIFNGDGSDEQSGYLYLGGAPNNDEFKKECIRLLEEIHMFDVLRSDRSISSDHSLEARTPFLDKDFVQTYMGVDTELKNYNNKIEKHLLRSAFANENLIPDEILWRRKEAFSDGCSGVERSWHSIIKERVDALISDKEFESMGEYAYNPPTSKEALYYRKIFDEVYPNCGSLLPHFWLPKYTDETDPSARELLNYMK</sequence>
<dbReference type="SUPFAM" id="SSF52402">
    <property type="entry name" value="Adenine nucleotide alpha hydrolases-like"/>
    <property type="match status" value="1"/>
</dbReference>
<dbReference type="EMBL" id="MN448270">
    <property type="protein sequence ID" value="QFG73741.1"/>
    <property type="molecule type" value="Genomic_DNA"/>
</dbReference>
<dbReference type="Gene3D" id="3.60.20.10">
    <property type="entry name" value="Glutamine Phosphoribosylpyrophosphate, subunit 1, domain 1"/>
    <property type="match status" value="1"/>
</dbReference>
<dbReference type="InterPro" id="IPR050795">
    <property type="entry name" value="Asn_Synthetase"/>
</dbReference>
<dbReference type="GO" id="GO:0004066">
    <property type="term" value="F:asparagine synthase (glutamine-hydrolyzing) activity"/>
    <property type="evidence" value="ECO:0007669"/>
    <property type="project" value="UniProtKB-EC"/>
</dbReference>
<evidence type="ECO:0000256" key="12">
    <source>
        <dbReference type="PIRSR" id="PIRSR001589-3"/>
    </source>
</evidence>
<feature type="binding site" evidence="11">
    <location>
        <position position="254"/>
    </location>
    <ligand>
        <name>ATP</name>
        <dbReference type="ChEBI" id="CHEBI:30616"/>
    </ligand>
</feature>
<keyword evidence="6 11" id="KW-0067">ATP-binding</keyword>
<dbReference type="Pfam" id="PF00733">
    <property type="entry name" value="Asn_synthase"/>
    <property type="match status" value="2"/>
</dbReference>
<dbReference type="Gene3D" id="3.40.50.620">
    <property type="entry name" value="HUPs"/>
    <property type="match status" value="1"/>
</dbReference>
<evidence type="ECO:0000256" key="11">
    <source>
        <dbReference type="PIRSR" id="PIRSR001589-2"/>
    </source>
</evidence>